<organism evidence="2 3">
    <name type="scientific">Knufia peltigerae</name>
    <dbReference type="NCBI Taxonomy" id="1002370"/>
    <lineage>
        <taxon>Eukaryota</taxon>
        <taxon>Fungi</taxon>
        <taxon>Dikarya</taxon>
        <taxon>Ascomycota</taxon>
        <taxon>Pezizomycotina</taxon>
        <taxon>Eurotiomycetes</taxon>
        <taxon>Chaetothyriomycetidae</taxon>
        <taxon>Chaetothyriales</taxon>
        <taxon>Trichomeriaceae</taxon>
        <taxon>Knufia</taxon>
    </lineage>
</organism>
<dbReference type="EMBL" id="JAPDRN010000248">
    <property type="protein sequence ID" value="KAJ9610115.1"/>
    <property type="molecule type" value="Genomic_DNA"/>
</dbReference>
<keyword evidence="1" id="KW-0732">Signal</keyword>
<protein>
    <recommendedName>
        <fullName evidence="4">Secreted protein</fullName>
    </recommendedName>
</protein>
<dbReference type="Proteomes" id="UP001172681">
    <property type="component" value="Unassembled WGS sequence"/>
</dbReference>
<evidence type="ECO:0000313" key="3">
    <source>
        <dbReference type="Proteomes" id="UP001172681"/>
    </source>
</evidence>
<feature type="chain" id="PRO_5041226614" description="Secreted protein" evidence="1">
    <location>
        <begin position="20"/>
        <end position="184"/>
    </location>
</feature>
<gene>
    <name evidence="2" type="ORF">H2204_015469</name>
</gene>
<evidence type="ECO:0000313" key="2">
    <source>
        <dbReference type="EMBL" id="KAJ9610115.1"/>
    </source>
</evidence>
<sequence length="184" mass="19744">MRALLISLLLATVSGVVTAQDDKTFMDTPELTPGHPDYVESAAGEEIIKRSPPAGVYVCDSASWKGKCKFQPISEMSCAKFTWNTDISFGVPAQWQCKFYWGDQCSGTKRSDGKLTVPGTSNFAALYGNTAPKSFKCRQCPGDPGCKNGNAPDFSEATAKLGDKSIVNGECQVYADGNVVPYSC</sequence>
<keyword evidence="3" id="KW-1185">Reference proteome</keyword>
<evidence type="ECO:0008006" key="4">
    <source>
        <dbReference type="Google" id="ProtNLM"/>
    </source>
</evidence>
<feature type="signal peptide" evidence="1">
    <location>
        <begin position="1"/>
        <end position="19"/>
    </location>
</feature>
<reference evidence="2" key="1">
    <citation type="submission" date="2022-10" db="EMBL/GenBank/DDBJ databases">
        <title>Culturing micro-colonial fungi from biological soil crusts in the Mojave desert and describing Neophaeococcomyces mojavensis, and introducing the new genera and species Taxawa tesnikishii.</title>
        <authorList>
            <person name="Kurbessoian T."/>
            <person name="Stajich J.E."/>
        </authorList>
    </citation>
    <scope>NUCLEOTIDE SEQUENCE</scope>
    <source>
        <strain evidence="2">TK_35</strain>
    </source>
</reference>
<name>A0AA38XAY1_9EURO</name>
<comment type="caution">
    <text evidence="2">The sequence shown here is derived from an EMBL/GenBank/DDBJ whole genome shotgun (WGS) entry which is preliminary data.</text>
</comment>
<proteinExistence type="predicted"/>
<dbReference type="AlphaFoldDB" id="A0AA38XAY1"/>
<accession>A0AA38XAY1</accession>
<evidence type="ECO:0000256" key="1">
    <source>
        <dbReference type="SAM" id="SignalP"/>
    </source>
</evidence>